<dbReference type="HOGENOM" id="CLU_2936108_0_0_5"/>
<dbReference type="EMBL" id="AAMS01000002">
    <property type="protein sequence ID" value="EAQ07653.1"/>
    <property type="molecule type" value="Genomic_DNA"/>
</dbReference>
<gene>
    <name evidence="1" type="ORF">SKA53_12488</name>
</gene>
<evidence type="ECO:0000313" key="2">
    <source>
        <dbReference type="Proteomes" id="UP000004507"/>
    </source>
</evidence>
<accession>A3V2S2</accession>
<protein>
    <submittedName>
        <fullName evidence="1">Uncharacterized protein</fullName>
    </submittedName>
</protein>
<comment type="caution">
    <text evidence="1">The sequence shown here is derived from an EMBL/GenBank/DDBJ whole genome shotgun (WGS) entry which is preliminary data.</text>
</comment>
<name>A3V2S2_9RHOB</name>
<sequence>MLSPPLLLPHKAASRGALQGNLPVWWHLFRAGSVAFFQKDCCNPAPFWRTKSGQMLHPAQ</sequence>
<reference evidence="1 2" key="1">
    <citation type="submission" date="2006-01" db="EMBL/GenBank/DDBJ databases">
        <authorList>
            <person name="Hagstrom A."/>
            <person name="Ferriera S."/>
            <person name="Johnson J."/>
            <person name="Kravitz S."/>
            <person name="Halpern A."/>
            <person name="Remington K."/>
            <person name="Beeson K."/>
            <person name="Tran B."/>
            <person name="Rogers Y.-H."/>
            <person name="Friedman R."/>
            <person name="Venter J.C."/>
        </authorList>
    </citation>
    <scope>NUCLEOTIDE SEQUENCE [LARGE SCALE GENOMIC DNA]</scope>
    <source>
        <strain evidence="1 2">SKA53</strain>
    </source>
</reference>
<organism evidence="1 2">
    <name type="scientific">Yoonia vestfoldensis SKA53</name>
    <dbReference type="NCBI Taxonomy" id="314232"/>
    <lineage>
        <taxon>Bacteria</taxon>
        <taxon>Pseudomonadati</taxon>
        <taxon>Pseudomonadota</taxon>
        <taxon>Alphaproteobacteria</taxon>
        <taxon>Rhodobacterales</taxon>
        <taxon>Paracoccaceae</taxon>
        <taxon>Yoonia</taxon>
    </lineage>
</organism>
<dbReference type="Proteomes" id="UP000004507">
    <property type="component" value="Unassembled WGS sequence"/>
</dbReference>
<dbReference type="AlphaFoldDB" id="A3V2S2"/>
<evidence type="ECO:0000313" key="1">
    <source>
        <dbReference type="EMBL" id="EAQ07653.1"/>
    </source>
</evidence>
<proteinExistence type="predicted"/>
<keyword evidence="2" id="KW-1185">Reference proteome</keyword>